<dbReference type="Proteomes" id="UP001589683">
    <property type="component" value="Unassembled WGS sequence"/>
</dbReference>
<evidence type="ECO:0000313" key="1">
    <source>
        <dbReference type="EMBL" id="MFB9231841.1"/>
    </source>
</evidence>
<gene>
    <name evidence="1" type="ORF">ACFFUT_08590</name>
</gene>
<proteinExistence type="predicted"/>
<keyword evidence="2" id="KW-1185">Reference proteome</keyword>
<dbReference type="RefSeq" id="WP_213888717.1">
    <property type="nucleotide sequence ID" value="NZ_JAGFNU010000004.1"/>
</dbReference>
<name>A0ABV5JG48_9RHOB</name>
<reference evidence="1 2" key="1">
    <citation type="submission" date="2024-09" db="EMBL/GenBank/DDBJ databases">
        <authorList>
            <person name="Sun Q."/>
            <person name="Mori K."/>
        </authorList>
    </citation>
    <scope>NUCLEOTIDE SEQUENCE [LARGE SCALE GENOMIC DNA]</scope>
    <source>
        <strain evidence="1 2">CECT 8726</strain>
    </source>
</reference>
<organism evidence="1 2">
    <name type="scientific">Pseudohalocynthiibacter aestuariivivens</name>
    <dbReference type="NCBI Taxonomy" id="1591409"/>
    <lineage>
        <taxon>Bacteria</taxon>
        <taxon>Pseudomonadati</taxon>
        <taxon>Pseudomonadota</taxon>
        <taxon>Alphaproteobacteria</taxon>
        <taxon>Rhodobacterales</taxon>
        <taxon>Paracoccaceae</taxon>
        <taxon>Pseudohalocynthiibacter</taxon>
    </lineage>
</organism>
<accession>A0ABV5JG48</accession>
<sequence>MANLSSRKIDKTLKFVMDELVRYHELSQNIESIKSAIKNDGWLYEIPLEGNRKKIIGKAAHKRLAQLSETVVSSEPKLVGRVRNSDFLEVLKVEFGKLLLKGCEYDDKEFIDHCIEVTCRDKLVSKNYYIPCLAPNFRGMTKFSIGPVTFYDKKVFLERHGPEISKEGSVTLEEFEAKYDVQNWIAHVRISGFCEPKAQERAYLSVRMAIAAIKSRLRLQDSKWLGTSKQMMPKLLEFFMSSSSASDEKESIFFSWHKQFILNAENDVVMHLLSDGSRDWFILFGSFLAKVINEGRWRFLEQKLITAMIWLDIGNSPASDAERTVAFSNCLEALYVSSDKGIKQQIVKNSKVILEFSGWKSDLNGKVGEFYSKRGSLVHGEDMPLGEDIANSTYLGKYLTDVSIEGFFYFAAWLLEKHSLAKTKEHDRPFNGPNSFTKALSTELPLFIQERKKLQKNIKSI</sequence>
<evidence type="ECO:0008006" key="3">
    <source>
        <dbReference type="Google" id="ProtNLM"/>
    </source>
</evidence>
<comment type="caution">
    <text evidence="1">The sequence shown here is derived from an EMBL/GenBank/DDBJ whole genome shotgun (WGS) entry which is preliminary data.</text>
</comment>
<dbReference type="EMBL" id="JBHMEA010000033">
    <property type="protein sequence ID" value="MFB9231841.1"/>
    <property type="molecule type" value="Genomic_DNA"/>
</dbReference>
<protein>
    <recommendedName>
        <fullName evidence="3">Apea-like HEPN domain-containing protein</fullName>
    </recommendedName>
</protein>
<evidence type="ECO:0000313" key="2">
    <source>
        <dbReference type="Proteomes" id="UP001589683"/>
    </source>
</evidence>